<dbReference type="Pfam" id="PF01381">
    <property type="entry name" value="HTH_3"/>
    <property type="match status" value="1"/>
</dbReference>
<evidence type="ECO:0000313" key="2">
    <source>
        <dbReference type="EMBL" id="EEX72940.1"/>
    </source>
</evidence>
<dbReference type="RefSeq" id="WP_006253874.1">
    <property type="nucleotide sequence ID" value="NZ_GG700642.1"/>
</dbReference>
<accession>C9LD54</accession>
<dbReference type="HOGENOM" id="CLU_105312_0_0_10"/>
<feature type="domain" description="HTH cro/C1-type" evidence="1">
    <location>
        <begin position="7"/>
        <end position="62"/>
    </location>
</feature>
<proteinExistence type="predicted"/>
<dbReference type="Proteomes" id="UP000003460">
    <property type="component" value="Unassembled WGS sequence"/>
</dbReference>
<dbReference type="eggNOG" id="COG1396">
    <property type="taxonomic scope" value="Bacteria"/>
</dbReference>
<dbReference type="CDD" id="cd00093">
    <property type="entry name" value="HTH_XRE"/>
    <property type="match status" value="1"/>
</dbReference>
<reference evidence="2" key="1">
    <citation type="submission" date="2009-09" db="EMBL/GenBank/DDBJ databases">
        <authorList>
            <person name="Weinstock G."/>
            <person name="Sodergren E."/>
            <person name="Clifton S."/>
            <person name="Fulton L."/>
            <person name="Fulton B."/>
            <person name="Courtney L."/>
            <person name="Fronick C."/>
            <person name="Harrison M."/>
            <person name="Strong C."/>
            <person name="Farmer C."/>
            <person name="Delahaunty K."/>
            <person name="Markovic C."/>
            <person name="Hall O."/>
            <person name="Minx P."/>
            <person name="Tomlinson C."/>
            <person name="Mitreva M."/>
            <person name="Nelson J."/>
            <person name="Hou S."/>
            <person name="Wollam A."/>
            <person name="Pepin K.H."/>
            <person name="Johnson M."/>
            <person name="Bhonagiri V."/>
            <person name="Nash W.E."/>
            <person name="Warren W."/>
            <person name="Chinwalla A."/>
            <person name="Mardis E.R."/>
            <person name="Wilson R.K."/>
        </authorList>
    </citation>
    <scope>NUCLEOTIDE SEQUENCE [LARGE SCALE GENOMIC DNA]</scope>
    <source>
        <strain evidence="2">ATCC 51259</strain>
    </source>
</reference>
<dbReference type="SUPFAM" id="SSF47413">
    <property type="entry name" value="lambda repressor-like DNA-binding domains"/>
    <property type="match status" value="1"/>
</dbReference>
<comment type="caution">
    <text evidence="2">The sequence shown here is derived from an EMBL/GenBank/DDBJ whole genome shotgun (WGS) entry which is preliminary data.</text>
</comment>
<dbReference type="SMART" id="SM00530">
    <property type="entry name" value="HTH_XRE"/>
    <property type="match status" value="1"/>
</dbReference>
<dbReference type="STRING" id="626522.GCWU000325_00104"/>
<sequence>MEMKDRIRQLMDDQNLSQQEFAQRLNLSAASLSSIFTGRTNPTNKHVLAIHHAFPEVNVNWLLFGEGDKFNDASVLSSPSKQQEIIEPIFNEGGIDSPYQADSEVSFFNQLAVSPQQNQVPAAPKLEPVYKGSSPNAITMNNLDKHKREIKEIRVFFDDGTYEIFVPAKR</sequence>
<dbReference type="EMBL" id="ACIJ02000002">
    <property type="protein sequence ID" value="EEX72940.1"/>
    <property type="molecule type" value="Genomic_DNA"/>
</dbReference>
<dbReference type="GO" id="GO:0003677">
    <property type="term" value="F:DNA binding"/>
    <property type="evidence" value="ECO:0007669"/>
    <property type="project" value="UniProtKB-KW"/>
</dbReference>
<keyword evidence="2" id="KW-0238">DNA-binding</keyword>
<evidence type="ECO:0000259" key="1">
    <source>
        <dbReference type="PROSITE" id="PS50943"/>
    </source>
</evidence>
<dbReference type="InterPro" id="IPR001387">
    <property type="entry name" value="Cro/C1-type_HTH"/>
</dbReference>
<dbReference type="InterPro" id="IPR010982">
    <property type="entry name" value="Lambda_DNA-bd_dom_sf"/>
</dbReference>
<dbReference type="Gene3D" id="1.10.260.40">
    <property type="entry name" value="lambda repressor-like DNA-binding domains"/>
    <property type="match status" value="1"/>
</dbReference>
<dbReference type="GeneID" id="84575479"/>
<keyword evidence="3" id="KW-1185">Reference proteome</keyword>
<name>C9LD54_9BACT</name>
<dbReference type="AlphaFoldDB" id="C9LD54"/>
<dbReference type="OrthoDB" id="1034290at2"/>
<evidence type="ECO:0000313" key="3">
    <source>
        <dbReference type="Proteomes" id="UP000003460"/>
    </source>
</evidence>
<dbReference type="PROSITE" id="PS50943">
    <property type="entry name" value="HTH_CROC1"/>
    <property type="match status" value="1"/>
</dbReference>
<organism evidence="2 3">
    <name type="scientific">Alloprevotella tannerae ATCC 51259</name>
    <dbReference type="NCBI Taxonomy" id="626522"/>
    <lineage>
        <taxon>Bacteria</taxon>
        <taxon>Pseudomonadati</taxon>
        <taxon>Bacteroidota</taxon>
        <taxon>Bacteroidia</taxon>
        <taxon>Bacteroidales</taxon>
        <taxon>Prevotellaceae</taxon>
        <taxon>Alloprevotella</taxon>
    </lineage>
</organism>
<gene>
    <name evidence="2" type="ORF">GCWU000325_00104</name>
</gene>
<protein>
    <submittedName>
        <fullName evidence="2">DNA-binding helix-turn-helix protein</fullName>
    </submittedName>
</protein>